<feature type="domain" description="Alpha-glycerophosphate oxidase C-terminal" evidence="1">
    <location>
        <begin position="1"/>
        <end position="52"/>
    </location>
</feature>
<evidence type="ECO:0000313" key="2">
    <source>
        <dbReference type="EMBL" id="EPY09133.1"/>
    </source>
</evidence>
<proteinExistence type="predicted"/>
<evidence type="ECO:0000313" key="3">
    <source>
        <dbReference type="Proteomes" id="UP000015344"/>
    </source>
</evidence>
<dbReference type="Pfam" id="PF16901">
    <property type="entry name" value="DAO_C"/>
    <property type="match status" value="1"/>
</dbReference>
<dbReference type="eggNOG" id="COG0578">
    <property type="taxonomic scope" value="Bacteria"/>
</dbReference>
<dbReference type="Proteomes" id="UP000015344">
    <property type="component" value="Unassembled WGS sequence"/>
</dbReference>
<feature type="non-terminal residue" evidence="2">
    <location>
        <position position="1"/>
    </location>
</feature>
<sequence length="74" mass="8662">VYAIEEEMTLKPVDFFIRRTGALFFNIQWVRDWKQPVIAYMASAFGWTEEQRNQYAAELDIALHQAVVPQVEAN</sequence>
<protein>
    <submittedName>
        <fullName evidence="2">Glycerol-3-phosphate dehydrogenase, aerobic</fullName>
    </submittedName>
</protein>
<organism evidence="2 3">
    <name type="scientific">Paenibacillus alvei TS-15</name>
    <dbReference type="NCBI Taxonomy" id="1117108"/>
    <lineage>
        <taxon>Bacteria</taxon>
        <taxon>Bacillati</taxon>
        <taxon>Bacillota</taxon>
        <taxon>Bacilli</taxon>
        <taxon>Bacillales</taxon>
        <taxon>Paenibacillaceae</taxon>
        <taxon>Paenibacillus</taxon>
    </lineage>
</organism>
<evidence type="ECO:0000259" key="1">
    <source>
        <dbReference type="Pfam" id="PF16901"/>
    </source>
</evidence>
<gene>
    <name evidence="2" type="ORF">PAALTS15_01887</name>
</gene>
<dbReference type="EMBL" id="ATMT01000004">
    <property type="protein sequence ID" value="EPY09133.1"/>
    <property type="molecule type" value="Genomic_DNA"/>
</dbReference>
<dbReference type="InterPro" id="IPR031656">
    <property type="entry name" value="DAO_C"/>
</dbReference>
<dbReference type="Gene3D" id="1.10.8.870">
    <property type="entry name" value="Alpha-glycerophosphate oxidase, cap domain"/>
    <property type="match status" value="1"/>
</dbReference>
<comment type="caution">
    <text evidence="2">The sequence shown here is derived from an EMBL/GenBank/DDBJ whole genome shotgun (WGS) entry which is preliminary data.</text>
</comment>
<dbReference type="RefSeq" id="WP_021257979.1">
    <property type="nucleotide sequence ID" value="NZ_ATMT01000004.1"/>
</dbReference>
<reference evidence="2 3" key="1">
    <citation type="submission" date="2013-05" db="EMBL/GenBank/DDBJ databases">
        <authorList>
            <person name="Strain E.A."/>
            <person name="Brown E."/>
            <person name="Allard M.W."/>
            <person name="Luo Y.L."/>
        </authorList>
    </citation>
    <scope>NUCLEOTIDE SEQUENCE [LARGE SCALE GENOMIC DNA]</scope>
    <source>
        <strain evidence="2 3">TS-15</strain>
    </source>
</reference>
<accession>S9SYF4</accession>
<dbReference type="PATRIC" id="fig|1117108.3.peg.392"/>
<name>S9SYF4_PAEAL</name>
<dbReference type="AlphaFoldDB" id="S9SYF4"/>
<dbReference type="InterPro" id="IPR038299">
    <property type="entry name" value="DAO_C_sf"/>
</dbReference>